<gene>
    <name evidence="1" type="ORF">C8D77_12628</name>
</gene>
<organism evidence="1 2">
    <name type="scientific">Rhizobium loti</name>
    <name type="common">Mesorhizobium loti</name>
    <dbReference type="NCBI Taxonomy" id="381"/>
    <lineage>
        <taxon>Bacteria</taxon>
        <taxon>Pseudomonadati</taxon>
        <taxon>Pseudomonadota</taxon>
        <taxon>Alphaproteobacteria</taxon>
        <taxon>Hyphomicrobiales</taxon>
        <taxon>Phyllobacteriaceae</taxon>
        <taxon>Mesorhizobium</taxon>
    </lineage>
</organism>
<evidence type="ECO:0000313" key="2">
    <source>
        <dbReference type="Proteomes" id="UP000245631"/>
    </source>
</evidence>
<dbReference type="Proteomes" id="UP000245631">
    <property type="component" value="Unassembled WGS sequence"/>
</dbReference>
<proteinExistence type="predicted"/>
<reference evidence="1 2" key="1">
    <citation type="submission" date="2018-05" db="EMBL/GenBank/DDBJ databases">
        <title>Genomic Encyclopedia of Type Strains, Phase IV (KMG-IV): sequencing the most valuable type-strain genomes for metagenomic binning, comparative biology and taxonomic classification.</title>
        <authorList>
            <person name="Goeker M."/>
        </authorList>
    </citation>
    <scope>NUCLEOTIDE SEQUENCE [LARGE SCALE GENOMIC DNA]</scope>
    <source>
        <strain evidence="1 2">DSM 2626</strain>
    </source>
</reference>
<accession>A0A8E2W7P2</accession>
<name>A0A8E2W7P2_RHILI</name>
<comment type="caution">
    <text evidence="1">The sequence shown here is derived from an EMBL/GenBank/DDBJ whole genome shotgun (WGS) entry which is preliminary data.</text>
</comment>
<protein>
    <submittedName>
        <fullName evidence="1">Uncharacterized protein DUF768</fullName>
    </submittedName>
</protein>
<dbReference type="EMBL" id="QGGH01000026">
    <property type="protein sequence ID" value="PWJ85548.1"/>
    <property type="molecule type" value="Genomic_DNA"/>
</dbReference>
<evidence type="ECO:0000313" key="1">
    <source>
        <dbReference type="EMBL" id="PWJ85548.1"/>
    </source>
</evidence>
<sequence>MPSCITTRACRNERSWPEVSPHLEAEQLPIVARGDPIAASDLADQLMTAAEKAGIRADEINGEVASVFEVIFEAMRRSKRSG</sequence>
<dbReference type="AlphaFoldDB" id="A0A8E2W7P2"/>